<dbReference type="AlphaFoldDB" id="A0AAW2VKN9"/>
<dbReference type="EMBL" id="JACGWJ010000003">
    <property type="protein sequence ID" value="KAL0430114.1"/>
    <property type="molecule type" value="Genomic_DNA"/>
</dbReference>
<evidence type="ECO:0000259" key="1">
    <source>
        <dbReference type="PROSITE" id="PS51038"/>
    </source>
</evidence>
<dbReference type="GO" id="GO:0003682">
    <property type="term" value="F:chromatin binding"/>
    <property type="evidence" value="ECO:0007669"/>
    <property type="project" value="InterPro"/>
</dbReference>
<comment type="caution">
    <text evidence="2">The sequence shown here is derived from an EMBL/GenBank/DDBJ whole genome shotgun (WGS) entry which is preliminary data.</text>
</comment>
<dbReference type="PANTHER" id="PTHR31917">
    <property type="entry name" value="AGENET DOMAIN-CONTAINING PROTEIN-RELATED"/>
    <property type="match status" value="1"/>
</dbReference>
<dbReference type="InterPro" id="IPR043151">
    <property type="entry name" value="BAH_sf"/>
</dbReference>
<accession>A0AAW2VKN9</accession>
<evidence type="ECO:0000313" key="2">
    <source>
        <dbReference type="EMBL" id="KAL0430114.1"/>
    </source>
</evidence>
<dbReference type="PROSITE" id="PS51038">
    <property type="entry name" value="BAH"/>
    <property type="match status" value="1"/>
</dbReference>
<protein>
    <recommendedName>
        <fullName evidence="1">BAH domain-containing protein</fullName>
    </recommendedName>
</protein>
<feature type="domain" description="BAH" evidence="1">
    <location>
        <begin position="209"/>
        <end position="326"/>
    </location>
</feature>
<dbReference type="SMART" id="SM00439">
    <property type="entry name" value="BAH"/>
    <property type="match status" value="1"/>
</dbReference>
<dbReference type="InterPro" id="IPR001025">
    <property type="entry name" value="BAH_dom"/>
</dbReference>
<sequence length="731" mass="83162">MGAMANSSTASYVGWEEVVVSSEKGRREVHYYLKRCGGGRDLVVVGKEKSARHMSYHYAIKDNKSLHPILNRSFRLNLRSRREVIDWLSSILSGACQISYEIPRIFLESFVVYASCGIQLDLSYKLSELNIRSITKSRLRDSEFPFPVLGEQPNGSLRQFQGGMESELDADFIKSQKLEHSRSEFMWLGSSWCSRKRRRHYQSFRRNGAVISVQDFVYVLAEEDKRLVAYLDDMYEDTRGNKMVVVRWFHKIDEVGFVLPRKYNDREIFFSLCLQDLSIECIDGLATVLSPEHYEKFSDEAARMGLMPYVCYRQFDNDDVKPFDITRIKGYWKQEILRSGASLRELSGDDLKLRGSIGDAVGDRPNKRIRWSKDCDSYLNSPDKKETIDTSLQFCSGSSLDSKGLVKLGSLKEGCSYVSSSGTDNTTPPKTGCHLNVGSQVEVLSQDSGIRGCWFRASIIKKHKDKVKVRYRDLKDAVDDSKNLEEWIMASRLATPDALGIRLSGRSIVRPTLSSDISRVAGVLNVGSVVDAWWHDGWWEGIVVKKESEDRLHIYFPEEKQELIFGPYDLRRSKEWFASGWQNIKERPDLVSAFSGINKILDNGAPFDNKELAAPIQNEAVPQTLIKIGDSVADNDGKMPIESQAVRDLSKDYLLARLRWKSSGKRRRCRSPIHKVHFGTNGSSFETGLQTFKKFFASSSLKFDPDYCKFASDSHFSSSVVPPLTNLVMSR</sequence>
<proteinExistence type="predicted"/>
<dbReference type="Pfam" id="PF05641">
    <property type="entry name" value="Agenet"/>
    <property type="match status" value="1"/>
</dbReference>
<name>A0AAW2VKN9_SESRA</name>
<dbReference type="Gene3D" id="2.30.30.490">
    <property type="match status" value="1"/>
</dbReference>
<organism evidence="2">
    <name type="scientific">Sesamum radiatum</name>
    <name type="common">Black benniseed</name>
    <dbReference type="NCBI Taxonomy" id="300843"/>
    <lineage>
        <taxon>Eukaryota</taxon>
        <taxon>Viridiplantae</taxon>
        <taxon>Streptophyta</taxon>
        <taxon>Embryophyta</taxon>
        <taxon>Tracheophyta</taxon>
        <taxon>Spermatophyta</taxon>
        <taxon>Magnoliopsida</taxon>
        <taxon>eudicotyledons</taxon>
        <taxon>Gunneridae</taxon>
        <taxon>Pentapetalae</taxon>
        <taxon>asterids</taxon>
        <taxon>lamiids</taxon>
        <taxon>Lamiales</taxon>
        <taxon>Pedaliaceae</taxon>
        <taxon>Sesamum</taxon>
    </lineage>
</organism>
<reference evidence="2" key="2">
    <citation type="journal article" date="2024" name="Plant">
        <title>Genomic evolution and insights into agronomic trait innovations of Sesamum species.</title>
        <authorList>
            <person name="Miao H."/>
            <person name="Wang L."/>
            <person name="Qu L."/>
            <person name="Liu H."/>
            <person name="Sun Y."/>
            <person name="Le M."/>
            <person name="Wang Q."/>
            <person name="Wei S."/>
            <person name="Zheng Y."/>
            <person name="Lin W."/>
            <person name="Duan Y."/>
            <person name="Cao H."/>
            <person name="Xiong S."/>
            <person name="Wang X."/>
            <person name="Wei L."/>
            <person name="Li C."/>
            <person name="Ma Q."/>
            <person name="Ju M."/>
            <person name="Zhao R."/>
            <person name="Li G."/>
            <person name="Mu C."/>
            <person name="Tian Q."/>
            <person name="Mei H."/>
            <person name="Zhang T."/>
            <person name="Gao T."/>
            <person name="Zhang H."/>
        </authorList>
    </citation>
    <scope>NUCLEOTIDE SEQUENCE</scope>
    <source>
        <strain evidence="2">G02</strain>
    </source>
</reference>
<dbReference type="SMART" id="SM00743">
    <property type="entry name" value="Agenet"/>
    <property type="match status" value="2"/>
</dbReference>
<reference evidence="2" key="1">
    <citation type="submission" date="2020-06" db="EMBL/GenBank/DDBJ databases">
        <authorList>
            <person name="Li T."/>
            <person name="Hu X."/>
            <person name="Zhang T."/>
            <person name="Song X."/>
            <person name="Zhang H."/>
            <person name="Dai N."/>
            <person name="Sheng W."/>
            <person name="Hou X."/>
            <person name="Wei L."/>
        </authorList>
    </citation>
    <scope>NUCLEOTIDE SEQUENCE</scope>
    <source>
        <strain evidence="2">G02</strain>
        <tissue evidence="2">Leaf</tissue>
    </source>
</reference>
<dbReference type="PANTHER" id="PTHR31917:SF58">
    <property type="entry name" value="AGENET AND BROMO-ADJACENT HOMOLOGY (BAH) DOMAIN-CONTAINING PROTEIN"/>
    <property type="match status" value="1"/>
</dbReference>
<gene>
    <name evidence="2" type="ORF">Sradi_0637400</name>
</gene>
<dbReference type="InterPro" id="IPR014002">
    <property type="entry name" value="Agenet_dom_plant"/>
</dbReference>
<dbReference type="InterPro" id="IPR008395">
    <property type="entry name" value="Agenet-like_dom"/>
</dbReference>
<dbReference type="Pfam" id="PF01426">
    <property type="entry name" value="BAH"/>
    <property type="match status" value="1"/>
</dbReference>
<dbReference type="CDD" id="cd20405">
    <property type="entry name" value="Tudor_Agenet_AtDUF_rpt1_3"/>
    <property type="match status" value="1"/>
</dbReference>